<evidence type="ECO:0000256" key="2">
    <source>
        <dbReference type="SAM" id="MobiDB-lite"/>
    </source>
</evidence>
<dbReference type="PROSITE" id="PS52019">
    <property type="entry name" value="PKS_MFAS_DH"/>
    <property type="match status" value="1"/>
</dbReference>
<dbReference type="InterPro" id="IPR049551">
    <property type="entry name" value="PKS_DH_C"/>
</dbReference>
<dbReference type="EMBL" id="BPPX01000033">
    <property type="protein sequence ID" value="GJC88446.1"/>
    <property type="molecule type" value="Genomic_DNA"/>
</dbReference>
<dbReference type="Pfam" id="PF14765">
    <property type="entry name" value="PS-DH"/>
    <property type="match status" value="1"/>
</dbReference>
<feature type="region of interest" description="N-terminal hotdog fold" evidence="1">
    <location>
        <begin position="1"/>
        <end position="89"/>
    </location>
</feature>
<evidence type="ECO:0000313" key="4">
    <source>
        <dbReference type="EMBL" id="GJC88446.1"/>
    </source>
</evidence>
<evidence type="ECO:0000256" key="1">
    <source>
        <dbReference type="PROSITE-ProRule" id="PRU01363"/>
    </source>
</evidence>
<feature type="region of interest" description="C-terminal hotdog fold" evidence="1">
    <location>
        <begin position="101"/>
        <end position="267"/>
    </location>
</feature>
<sequence>MQMTAATGEAGNSVLSIDLLELRIPKAISLNDPGTELVTSMTHIKRHSGGEPGDDVITAEFKAFSITGKEATSMALKCTGCVRILLGASSNSTRVAPQSHLSTIDVDRFYQVLRDDFGFGYYGAFHGLTSIQRKTNCSTATIHNPAFEKDETPLLFHLGMLDNTLQGLNAAYSAPGDGRPWSIVAPTAVRRITLVPDLCGDKMTDEVLIDCTITDPRPDCVTGDVNVYLSIPCEESEENDGGSKNITKQCIEVEGITFPPSSPPPRTTADSYSKRPSSPLTSPRPRSSTVTEQKKALDAERAAFFYLKNLHVSIDAEKRTERPWYRQALLSN</sequence>
<evidence type="ECO:0000313" key="5">
    <source>
        <dbReference type="Proteomes" id="UP001055172"/>
    </source>
</evidence>
<reference evidence="4 5" key="1">
    <citation type="submission" date="2021-07" db="EMBL/GenBank/DDBJ databases">
        <title>Genome data of Colletotrichum spaethianum.</title>
        <authorList>
            <person name="Utami Y.D."/>
            <person name="Hiruma K."/>
        </authorList>
    </citation>
    <scope>NUCLEOTIDE SEQUENCE [LARGE SCALE GENOMIC DNA]</scope>
    <source>
        <strain evidence="4 5">MAFF 242679</strain>
    </source>
</reference>
<feature type="domain" description="PKS/mFAS DH" evidence="3">
    <location>
        <begin position="1"/>
        <end position="267"/>
    </location>
</feature>
<proteinExistence type="predicted"/>
<dbReference type="Gene3D" id="3.10.129.110">
    <property type="entry name" value="Polyketide synthase dehydratase"/>
    <property type="match status" value="1"/>
</dbReference>
<evidence type="ECO:0000259" key="3">
    <source>
        <dbReference type="PROSITE" id="PS52019"/>
    </source>
</evidence>
<protein>
    <submittedName>
        <fullName evidence="4">Compactin nonaketide synthase mlcA</fullName>
    </submittedName>
</protein>
<comment type="caution">
    <text evidence="1">Lacks conserved residue(s) required for the propagation of feature annotation.</text>
</comment>
<organism evidence="4 5">
    <name type="scientific">Colletotrichum liriopes</name>
    <dbReference type="NCBI Taxonomy" id="708192"/>
    <lineage>
        <taxon>Eukaryota</taxon>
        <taxon>Fungi</taxon>
        <taxon>Dikarya</taxon>
        <taxon>Ascomycota</taxon>
        <taxon>Pezizomycotina</taxon>
        <taxon>Sordariomycetes</taxon>
        <taxon>Hypocreomycetidae</taxon>
        <taxon>Glomerellales</taxon>
        <taxon>Glomerellaceae</taxon>
        <taxon>Colletotrichum</taxon>
        <taxon>Colletotrichum spaethianum species complex</taxon>
    </lineage>
</organism>
<feature type="region of interest" description="Disordered" evidence="2">
    <location>
        <begin position="255"/>
        <end position="294"/>
    </location>
</feature>
<comment type="caution">
    <text evidence="4">The sequence shown here is derived from an EMBL/GenBank/DDBJ whole genome shotgun (WGS) entry which is preliminary data.</text>
</comment>
<keyword evidence="5" id="KW-1185">Reference proteome</keyword>
<accession>A0AA37GXY8</accession>
<feature type="compositionally biased region" description="Low complexity" evidence="2">
    <location>
        <begin position="274"/>
        <end position="291"/>
    </location>
</feature>
<name>A0AA37GXY8_9PEZI</name>
<dbReference type="Proteomes" id="UP001055172">
    <property type="component" value="Unassembled WGS sequence"/>
</dbReference>
<dbReference type="AlphaFoldDB" id="A0AA37GXY8"/>
<dbReference type="InterPro" id="IPR049900">
    <property type="entry name" value="PKS_mFAS_DH"/>
</dbReference>
<gene>
    <name evidence="4" type="ORF">ColLi_11284</name>
</gene>
<dbReference type="InterPro" id="IPR042104">
    <property type="entry name" value="PKS_dehydratase_sf"/>
</dbReference>